<dbReference type="InterPro" id="IPR029068">
    <property type="entry name" value="Glyas_Bleomycin-R_OHBP_Dase"/>
</dbReference>
<name>A0ABW0KLC5_9BACT</name>
<feature type="domain" description="VOC" evidence="1">
    <location>
        <begin position="2"/>
        <end position="113"/>
    </location>
</feature>
<dbReference type="InterPro" id="IPR004360">
    <property type="entry name" value="Glyas_Fos-R_dOase_dom"/>
</dbReference>
<accession>A0ABW0KLC5</accession>
<dbReference type="Proteomes" id="UP001596052">
    <property type="component" value="Unassembled WGS sequence"/>
</dbReference>
<dbReference type="SUPFAM" id="SSF54593">
    <property type="entry name" value="Glyoxalase/Bleomycin resistance protein/Dihydroxybiphenyl dioxygenase"/>
    <property type="match status" value="1"/>
</dbReference>
<keyword evidence="3" id="KW-1185">Reference proteome</keyword>
<dbReference type="RefSeq" id="WP_377162728.1">
    <property type="nucleotide sequence ID" value="NZ_JBHSMQ010000001.1"/>
</dbReference>
<sequence length="115" mass="12802">MKPEKVKFMLMAADMKRAVSFYRDVIGLEPLFVSDFWTEMRFGDAIIALHGGHDGSRNPTGLSFQYEDVLTMAEKIAGAGGKILQSPQQREGEPILLGVYRDAEGNEVFITQYVG</sequence>
<dbReference type="Pfam" id="PF00903">
    <property type="entry name" value="Glyoxalase"/>
    <property type="match status" value="1"/>
</dbReference>
<comment type="caution">
    <text evidence="2">The sequence shown here is derived from an EMBL/GenBank/DDBJ whole genome shotgun (WGS) entry which is preliminary data.</text>
</comment>
<evidence type="ECO:0000313" key="2">
    <source>
        <dbReference type="EMBL" id="MFC5453548.1"/>
    </source>
</evidence>
<reference evidence="3" key="1">
    <citation type="journal article" date="2019" name="Int. J. Syst. Evol. Microbiol.">
        <title>The Global Catalogue of Microorganisms (GCM) 10K type strain sequencing project: providing services to taxonomists for standard genome sequencing and annotation.</title>
        <authorList>
            <consortium name="The Broad Institute Genomics Platform"/>
            <consortium name="The Broad Institute Genome Sequencing Center for Infectious Disease"/>
            <person name="Wu L."/>
            <person name="Ma J."/>
        </authorList>
    </citation>
    <scope>NUCLEOTIDE SEQUENCE [LARGE SCALE GENOMIC DNA]</scope>
    <source>
        <strain evidence="3">CGMCC 4.1469</strain>
    </source>
</reference>
<gene>
    <name evidence="2" type="ORF">ACFQDI_01665</name>
</gene>
<proteinExistence type="predicted"/>
<protein>
    <submittedName>
        <fullName evidence="2">VOC family protein</fullName>
    </submittedName>
</protein>
<evidence type="ECO:0000259" key="1">
    <source>
        <dbReference type="PROSITE" id="PS51819"/>
    </source>
</evidence>
<dbReference type="InterPro" id="IPR037523">
    <property type="entry name" value="VOC_core"/>
</dbReference>
<dbReference type="PROSITE" id="PS51819">
    <property type="entry name" value="VOC"/>
    <property type="match status" value="1"/>
</dbReference>
<dbReference type="Gene3D" id="3.10.180.10">
    <property type="entry name" value="2,3-Dihydroxybiphenyl 1,2-Dioxygenase, domain 1"/>
    <property type="match status" value="1"/>
</dbReference>
<organism evidence="2 3">
    <name type="scientific">Prosthecobacter fluviatilis</name>
    <dbReference type="NCBI Taxonomy" id="445931"/>
    <lineage>
        <taxon>Bacteria</taxon>
        <taxon>Pseudomonadati</taxon>
        <taxon>Verrucomicrobiota</taxon>
        <taxon>Verrucomicrobiia</taxon>
        <taxon>Verrucomicrobiales</taxon>
        <taxon>Verrucomicrobiaceae</taxon>
        <taxon>Prosthecobacter</taxon>
    </lineage>
</organism>
<evidence type="ECO:0000313" key="3">
    <source>
        <dbReference type="Proteomes" id="UP001596052"/>
    </source>
</evidence>
<dbReference type="EMBL" id="JBHSMQ010000001">
    <property type="protein sequence ID" value="MFC5453548.1"/>
    <property type="molecule type" value="Genomic_DNA"/>
</dbReference>